<organism evidence="1 2">
    <name type="scientific">Portunus trituberculatus</name>
    <name type="common">Swimming crab</name>
    <name type="synonym">Neptunus trituberculatus</name>
    <dbReference type="NCBI Taxonomy" id="210409"/>
    <lineage>
        <taxon>Eukaryota</taxon>
        <taxon>Metazoa</taxon>
        <taxon>Ecdysozoa</taxon>
        <taxon>Arthropoda</taxon>
        <taxon>Crustacea</taxon>
        <taxon>Multicrustacea</taxon>
        <taxon>Malacostraca</taxon>
        <taxon>Eumalacostraca</taxon>
        <taxon>Eucarida</taxon>
        <taxon>Decapoda</taxon>
        <taxon>Pleocyemata</taxon>
        <taxon>Brachyura</taxon>
        <taxon>Eubrachyura</taxon>
        <taxon>Portunoidea</taxon>
        <taxon>Portunidae</taxon>
        <taxon>Portuninae</taxon>
        <taxon>Portunus</taxon>
    </lineage>
</organism>
<protein>
    <submittedName>
        <fullName evidence="1">Uncharacterized protein</fullName>
    </submittedName>
</protein>
<dbReference type="EMBL" id="VSRR010058464">
    <property type="protein sequence ID" value="MPC81944.1"/>
    <property type="molecule type" value="Genomic_DNA"/>
</dbReference>
<accession>A0A5B7INY5</accession>
<name>A0A5B7INY5_PORTR</name>
<evidence type="ECO:0000313" key="2">
    <source>
        <dbReference type="Proteomes" id="UP000324222"/>
    </source>
</evidence>
<proteinExistence type="predicted"/>
<reference evidence="1 2" key="1">
    <citation type="submission" date="2019-05" db="EMBL/GenBank/DDBJ databases">
        <title>Another draft genome of Portunus trituberculatus and its Hox gene families provides insights of decapod evolution.</title>
        <authorList>
            <person name="Jeong J.-H."/>
            <person name="Song I."/>
            <person name="Kim S."/>
            <person name="Choi T."/>
            <person name="Kim D."/>
            <person name="Ryu S."/>
            <person name="Kim W."/>
        </authorList>
    </citation>
    <scope>NUCLEOTIDE SEQUENCE [LARGE SCALE GENOMIC DNA]</scope>
    <source>
        <tissue evidence="1">Muscle</tissue>
    </source>
</reference>
<sequence length="65" mass="7348">MPSGRIWWRNRHFLSPFQSPSEDPQITEAIPVDAQQPRPALTRRSARIKENTACYKHEGGGGGEM</sequence>
<dbReference type="AlphaFoldDB" id="A0A5B7INY5"/>
<gene>
    <name evidence="1" type="ORF">E2C01_076585</name>
</gene>
<keyword evidence="2" id="KW-1185">Reference proteome</keyword>
<comment type="caution">
    <text evidence="1">The sequence shown here is derived from an EMBL/GenBank/DDBJ whole genome shotgun (WGS) entry which is preliminary data.</text>
</comment>
<evidence type="ECO:0000313" key="1">
    <source>
        <dbReference type="EMBL" id="MPC81944.1"/>
    </source>
</evidence>
<dbReference type="Proteomes" id="UP000324222">
    <property type="component" value="Unassembled WGS sequence"/>
</dbReference>